<evidence type="ECO:0000259" key="12">
    <source>
        <dbReference type="Pfam" id="PF07715"/>
    </source>
</evidence>
<evidence type="ECO:0000256" key="3">
    <source>
        <dbReference type="ARBA" id="ARBA00022452"/>
    </source>
</evidence>
<feature type="domain" description="TonB-dependent receptor-like beta-barrel" evidence="11">
    <location>
        <begin position="533"/>
        <end position="941"/>
    </location>
</feature>
<dbReference type="InterPro" id="IPR036942">
    <property type="entry name" value="Beta-barrel_TonB_sf"/>
</dbReference>
<keyword evidence="3 8" id="KW-1134">Transmembrane beta strand</keyword>
<feature type="signal peptide" evidence="10">
    <location>
        <begin position="1"/>
        <end position="23"/>
    </location>
</feature>
<evidence type="ECO:0000259" key="11">
    <source>
        <dbReference type="Pfam" id="PF00593"/>
    </source>
</evidence>
<accession>A0ABY3XE22</accession>
<dbReference type="InterPro" id="IPR037066">
    <property type="entry name" value="Plug_dom_sf"/>
</dbReference>
<evidence type="ECO:0000256" key="5">
    <source>
        <dbReference type="ARBA" id="ARBA00023077"/>
    </source>
</evidence>
<comment type="subcellular location">
    <subcellularLocation>
        <location evidence="1 8">Cell outer membrane</location>
        <topology evidence="1 8">Multi-pass membrane protein</topology>
    </subcellularLocation>
</comment>
<keyword evidence="14" id="KW-1185">Reference proteome</keyword>
<dbReference type="Proteomes" id="UP000829194">
    <property type="component" value="Chromosome"/>
</dbReference>
<sequence>MNRKLLTTAVCTALVSAVAPAYAQQANAASNEDSITKIEAVTVTGSRISNPNVVSPAPVSVLTAEDIKATGAVNIGDLLTTMPQLATTFTMGNSGRFIGTAGVAMQDLRNLGTARTLVLVNGRRMVGASAGTSAVDTNLIPADWVERVEVITGGASAVYGADAVSGVVNFILKKKYEGANAHVQIGDSQHGGFKERLFSFTAGTNFADDRGNVAISVEHSQQDPLWFPDRFGRQNYATVLTPGGAYDGLLLPNSRNYIYTTGGAFSTAFDSRGNPNPRVPSQRYVFNPDGSVRKQRFDGIYDNRNNCQDCEGLTNNETQLQPDYKRTTVSSVASFDLSQDHRLYFEGMYSKVASKSYGSAAFAGANNYHIIEKDNAYIRPDLATLTADMDYIRITRDDLDSGLRGEDTERQTARLVFGIEGAAFGSESGWLYDASVNYGRTQERRRNLNNRIMERFYAGLDAVVDPSSGQIVCRSKIDPTHVNESFYNNTSSPDGIISPEVAASCIPFSIFGDGAINPAAREWFNATTISKARLTQFVAGGSLTNNNLFDLPAGPISFGAGVEYRRETSETNNDPLDISGQTFLNAIPSARGSYNVREVWTEVAVPLLHDIPLIKSLTVGAAARYSKYDTIGSTRAWRYNLDWAINDSLRIRGNMSAAVRAPNIDELFGGQSQNFGIVDDPCDPTEIPNGKDPAVRARNCAALGLPADFIDRIGSSNEGLQGSNPDLDPETGRSWTAGFVFTPTFLEGFGFNVDYWKIRIENAISAPTFQETADHCVDSPSGIDNIYCRNAQRRADGQLDFLTSINQNISLIETDGVDIAAYYTHDLWGGRMRWDLNATKVLSYDDYPFQEDPEDNIDRLKTLGYPEWKATLRAGYSRDNWDVNWSTRFASGGLRVSNESYASNPKQTNVSWAGSGVFHDMRGSYTFKDTGLQIYGGVTNVFDSDPPVNLFGTGFGSGLYDQIGRAYYVGLNYKFN</sequence>
<dbReference type="InterPro" id="IPR012910">
    <property type="entry name" value="Plug_dom"/>
</dbReference>
<comment type="similarity">
    <text evidence="8 9">Belongs to the TonB-dependent receptor family.</text>
</comment>
<dbReference type="InterPro" id="IPR039426">
    <property type="entry name" value="TonB-dep_rcpt-like"/>
</dbReference>
<dbReference type="SUPFAM" id="SSF56935">
    <property type="entry name" value="Porins"/>
    <property type="match status" value="1"/>
</dbReference>
<evidence type="ECO:0000256" key="9">
    <source>
        <dbReference type="RuleBase" id="RU003357"/>
    </source>
</evidence>
<dbReference type="Pfam" id="PF00593">
    <property type="entry name" value="TonB_dep_Rec_b-barrel"/>
    <property type="match status" value="1"/>
</dbReference>
<dbReference type="PANTHER" id="PTHR47234">
    <property type="match status" value="1"/>
</dbReference>
<name>A0ABY3XE22_9GAMM</name>
<keyword evidence="13" id="KW-0675">Receptor</keyword>
<evidence type="ECO:0000256" key="6">
    <source>
        <dbReference type="ARBA" id="ARBA00023136"/>
    </source>
</evidence>
<keyword evidence="10" id="KW-0732">Signal</keyword>
<evidence type="ECO:0000256" key="8">
    <source>
        <dbReference type="PROSITE-ProRule" id="PRU01360"/>
    </source>
</evidence>
<keyword evidence="7 8" id="KW-0998">Cell outer membrane</keyword>
<dbReference type="PANTHER" id="PTHR47234:SF2">
    <property type="entry name" value="TONB-DEPENDENT RECEPTOR"/>
    <property type="match status" value="1"/>
</dbReference>
<dbReference type="PROSITE" id="PS52016">
    <property type="entry name" value="TONB_DEPENDENT_REC_3"/>
    <property type="match status" value="1"/>
</dbReference>
<feature type="domain" description="TonB-dependent receptor plug" evidence="12">
    <location>
        <begin position="55"/>
        <end position="167"/>
    </location>
</feature>
<gene>
    <name evidence="13" type="ORF">MOV92_24150</name>
</gene>
<evidence type="ECO:0000256" key="1">
    <source>
        <dbReference type="ARBA" id="ARBA00004571"/>
    </source>
</evidence>
<evidence type="ECO:0000256" key="7">
    <source>
        <dbReference type="ARBA" id="ARBA00023237"/>
    </source>
</evidence>
<keyword evidence="5 9" id="KW-0798">TonB box</keyword>
<dbReference type="Pfam" id="PF07715">
    <property type="entry name" value="Plug"/>
    <property type="match status" value="1"/>
</dbReference>
<keyword evidence="4 8" id="KW-0812">Transmembrane</keyword>
<proteinExistence type="inferred from homology"/>
<reference evidence="13 14" key="1">
    <citation type="submission" date="2022-03" db="EMBL/GenBank/DDBJ databases">
        <title>Complete genome sequence of Lysobacter capsici VKM B-2533 and Lysobacter gummosus 10.1.1, promising sources of lytic agents.</title>
        <authorList>
            <person name="Tarlachkov S.V."/>
            <person name="Kudryakova I.V."/>
            <person name="Afoshin A.S."/>
            <person name="Leontyevskaya E.A."/>
            <person name="Leontyevskaya N.V."/>
        </authorList>
    </citation>
    <scope>NUCLEOTIDE SEQUENCE [LARGE SCALE GENOMIC DNA]</scope>
    <source>
        <strain evidence="13 14">10.1.1</strain>
    </source>
</reference>
<dbReference type="InterPro" id="IPR000531">
    <property type="entry name" value="Beta-barrel_TonB"/>
</dbReference>
<feature type="chain" id="PRO_5046014333" evidence="10">
    <location>
        <begin position="24"/>
        <end position="976"/>
    </location>
</feature>
<dbReference type="EMBL" id="CP093547">
    <property type="protein sequence ID" value="UNP29517.1"/>
    <property type="molecule type" value="Genomic_DNA"/>
</dbReference>
<evidence type="ECO:0000256" key="4">
    <source>
        <dbReference type="ARBA" id="ARBA00022692"/>
    </source>
</evidence>
<protein>
    <submittedName>
        <fullName evidence="13">TonB-dependent receptor</fullName>
    </submittedName>
</protein>
<dbReference type="RefSeq" id="WP_057944986.1">
    <property type="nucleotide sequence ID" value="NZ_CP011131.1"/>
</dbReference>
<evidence type="ECO:0000256" key="10">
    <source>
        <dbReference type="SAM" id="SignalP"/>
    </source>
</evidence>
<keyword evidence="2 8" id="KW-0813">Transport</keyword>
<evidence type="ECO:0000256" key="2">
    <source>
        <dbReference type="ARBA" id="ARBA00022448"/>
    </source>
</evidence>
<keyword evidence="6 8" id="KW-0472">Membrane</keyword>
<dbReference type="Gene3D" id="2.40.170.20">
    <property type="entry name" value="TonB-dependent receptor, beta-barrel domain"/>
    <property type="match status" value="1"/>
</dbReference>
<evidence type="ECO:0000313" key="13">
    <source>
        <dbReference type="EMBL" id="UNP29517.1"/>
    </source>
</evidence>
<dbReference type="Gene3D" id="2.170.130.10">
    <property type="entry name" value="TonB-dependent receptor, plug domain"/>
    <property type="match status" value="1"/>
</dbReference>
<evidence type="ECO:0000313" key="14">
    <source>
        <dbReference type="Proteomes" id="UP000829194"/>
    </source>
</evidence>
<organism evidence="13 14">
    <name type="scientific">Lysobacter gummosus</name>
    <dbReference type="NCBI Taxonomy" id="262324"/>
    <lineage>
        <taxon>Bacteria</taxon>
        <taxon>Pseudomonadati</taxon>
        <taxon>Pseudomonadota</taxon>
        <taxon>Gammaproteobacteria</taxon>
        <taxon>Lysobacterales</taxon>
        <taxon>Lysobacteraceae</taxon>
        <taxon>Lysobacter</taxon>
    </lineage>
</organism>